<protein>
    <recommendedName>
        <fullName evidence="7 8">RNA polymerase sigma factor RpoH</fullName>
    </recommendedName>
    <alternativeName>
        <fullName evidence="7">RNA polymerase sigma-32 factor</fullName>
    </alternativeName>
</protein>
<comment type="caution">
    <text evidence="7">Lacks conserved residue(s) required for the propagation of feature annotation.</text>
</comment>
<reference evidence="12" key="1">
    <citation type="journal article" date="2019" name="Int. J. Syst. Evol. Microbiol.">
        <title>The Global Catalogue of Microorganisms (GCM) 10K type strain sequencing project: providing services to taxonomists for standard genome sequencing and annotation.</title>
        <authorList>
            <consortium name="The Broad Institute Genomics Platform"/>
            <consortium name="The Broad Institute Genome Sequencing Center for Infectious Disease"/>
            <person name="Wu L."/>
            <person name="Ma J."/>
        </authorList>
    </citation>
    <scope>NUCLEOTIDE SEQUENCE [LARGE SCALE GENOMIC DNA]</scope>
    <source>
        <strain evidence="12">KCTC 62192</strain>
    </source>
</reference>
<keyword evidence="9" id="KW-0175">Coiled coil</keyword>
<dbReference type="InterPro" id="IPR009042">
    <property type="entry name" value="RNA_pol_sigma70_r1_2"/>
</dbReference>
<feature type="coiled-coil region" evidence="9">
    <location>
        <begin position="204"/>
        <end position="275"/>
    </location>
</feature>
<comment type="subcellular location">
    <subcellularLocation>
        <location evidence="7">Cytoplasm</location>
    </subcellularLocation>
</comment>
<dbReference type="InterPro" id="IPR012759">
    <property type="entry name" value="RNA_pol_sigma_RpoH_proteobac"/>
</dbReference>
<dbReference type="Gene3D" id="1.20.120.1810">
    <property type="match status" value="1"/>
</dbReference>
<keyword evidence="6 7" id="KW-0804">Transcription</keyword>
<evidence type="ECO:0000259" key="10">
    <source>
        <dbReference type="PROSITE" id="PS00716"/>
    </source>
</evidence>
<evidence type="ECO:0000256" key="8">
    <source>
        <dbReference type="NCBIfam" id="TIGR02392"/>
    </source>
</evidence>
<name>A0ABV7AGR0_9RHOB</name>
<dbReference type="InterPro" id="IPR014284">
    <property type="entry name" value="RNA_pol_sigma-70_dom"/>
</dbReference>
<dbReference type="InterPro" id="IPR050813">
    <property type="entry name" value="Sigma-70_Factor"/>
</dbReference>
<gene>
    <name evidence="7 11" type="primary">rpoH</name>
    <name evidence="11" type="ORF">ACFOES_08585</name>
</gene>
<feature type="DNA-binding region" description="H-T-H motif" evidence="7">
    <location>
        <begin position="255"/>
        <end position="274"/>
    </location>
</feature>
<keyword evidence="3 7" id="KW-0346">Stress response</keyword>
<evidence type="ECO:0000256" key="5">
    <source>
        <dbReference type="ARBA" id="ARBA00023125"/>
    </source>
</evidence>
<dbReference type="EMBL" id="JBHRSK010000004">
    <property type="protein sequence ID" value="MFC2968148.1"/>
    <property type="molecule type" value="Genomic_DNA"/>
</dbReference>
<dbReference type="SUPFAM" id="SSF88946">
    <property type="entry name" value="Sigma2 domain of RNA polymerase sigma factors"/>
    <property type="match status" value="1"/>
</dbReference>
<comment type="caution">
    <text evidence="11">The sequence shown here is derived from an EMBL/GenBank/DDBJ whole genome shotgun (WGS) entry which is preliminary data.</text>
</comment>
<feature type="region of interest" description="Sigma-70 factor domain-2" evidence="7">
    <location>
        <begin position="53"/>
        <end position="122"/>
    </location>
</feature>
<dbReference type="NCBIfam" id="TIGR02937">
    <property type="entry name" value="sigma70-ECF"/>
    <property type="match status" value="1"/>
</dbReference>
<proteinExistence type="inferred from homology"/>
<evidence type="ECO:0000256" key="7">
    <source>
        <dbReference type="HAMAP-Rule" id="MF_00961"/>
    </source>
</evidence>
<evidence type="ECO:0000256" key="4">
    <source>
        <dbReference type="ARBA" id="ARBA00023082"/>
    </source>
</evidence>
<feature type="short sequence motif" description="Interaction with polymerase core subunit RpoC" evidence="7">
    <location>
        <begin position="77"/>
        <end position="80"/>
    </location>
</feature>
<comment type="function">
    <text evidence="7">Sigma factors are initiation factors that promote the attachment of RNA polymerase to specific initiation sites and are then released. This sigma factor is involved in regulation of expression of heat shock genes.</text>
</comment>
<evidence type="ECO:0000313" key="12">
    <source>
        <dbReference type="Proteomes" id="UP001595443"/>
    </source>
</evidence>
<dbReference type="Gene3D" id="1.20.140.160">
    <property type="match status" value="1"/>
</dbReference>
<keyword evidence="1 7" id="KW-0963">Cytoplasm</keyword>
<keyword evidence="5 7" id="KW-0238">DNA-binding</keyword>
<evidence type="ECO:0000313" key="11">
    <source>
        <dbReference type="EMBL" id="MFC2968148.1"/>
    </source>
</evidence>
<keyword evidence="2 7" id="KW-0805">Transcription regulation</keyword>
<dbReference type="InterPro" id="IPR000943">
    <property type="entry name" value="RNA_pol_sigma70"/>
</dbReference>
<evidence type="ECO:0000256" key="3">
    <source>
        <dbReference type="ARBA" id="ARBA00023016"/>
    </source>
</evidence>
<dbReference type="Pfam" id="PF04542">
    <property type="entry name" value="Sigma70_r2"/>
    <property type="match status" value="1"/>
</dbReference>
<accession>A0ABV7AGR0</accession>
<dbReference type="HAMAP" id="MF_00961">
    <property type="entry name" value="Sigma70_RpoH"/>
    <property type="match status" value="1"/>
</dbReference>
<dbReference type="NCBIfam" id="NF005143">
    <property type="entry name" value="PRK06596.1"/>
    <property type="match status" value="1"/>
</dbReference>
<dbReference type="PANTHER" id="PTHR30376">
    <property type="entry name" value="SIGMA FACTOR RPOH HEAT SHOCK RELATED"/>
    <property type="match status" value="1"/>
</dbReference>
<dbReference type="InterPro" id="IPR013324">
    <property type="entry name" value="RNA_pol_sigma_r3/r4-like"/>
</dbReference>
<dbReference type="InterPro" id="IPR007627">
    <property type="entry name" value="RNA_pol_sigma70_r2"/>
</dbReference>
<evidence type="ECO:0000256" key="6">
    <source>
        <dbReference type="ARBA" id="ARBA00023163"/>
    </source>
</evidence>
<keyword evidence="12" id="KW-1185">Reference proteome</keyword>
<keyword evidence="4 7" id="KW-0731">Sigma factor</keyword>
<comment type="similarity">
    <text evidence="7">Belongs to the sigma-70 factor family. RpoH subfamily.</text>
</comment>
<dbReference type="NCBIfam" id="TIGR02392">
    <property type="entry name" value="rpoH_proteo"/>
    <property type="match status" value="1"/>
</dbReference>
<dbReference type="RefSeq" id="WP_377832822.1">
    <property type="nucleotide sequence ID" value="NZ_JBHRSK010000004.1"/>
</dbReference>
<evidence type="ECO:0000256" key="9">
    <source>
        <dbReference type="SAM" id="Coils"/>
    </source>
</evidence>
<dbReference type="Proteomes" id="UP001595443">
    <property type="component" value="Unassembled WGS sequence"/>
</dbReference>
<feature type="domain" description="RNA polymerase sigma-70" evidence="10">
    <location>
        <begin position="254"/>
        <end position="280"/>
    </location>
</feature>
<dbReference type="SUPFAM" id="SSF88659">
    <property type="entry name" value="Sigma3 and sigma4 domains of RNA polymerase sigma factors"/>
    <property type="match status" value="1"/>
</dbReference>
<evidence type="ECO:0000256" key="1">
    <source>
        <dbReference type="ARBA" id="ARBA00022490"/>
    </source>
</evidence>
<dbReference type="PIRSF" id="PIRSF000770">
    <property type="entry name" value="RNA_pol_sigma-SigE/K"/>
    <property type="match status" value="1"/>
</dbReference>
<dbReference type="PRINTS" id="PR00046">
    <property type="entry name" value="SIGMA70FCT"/>
</dbReference>
<dbReference type="PROSITE" id="PS00716">
    <property type="entry name" value="SIGMA70_2"/>
    <property type="match status" value="1"/>
</dbReference>
<dbReference type="Pfam" id="PF04545">
    <property type="entry name" value="Sigma70_r4"/>
    <property type="match status" value="1"/>
</dbReference>
<evidence type="ECO:0000256" key="2">
    <source>
        <dbReference type="ARBA" id="ARBA00023015"/>
    </source>
</evidence>
<comment type="subunit">
    <text evidence="7">Interacts with the RNA polymerase core enzyme.</text>
</comment>
<dbReference type="InterPro" id="IPR013325">
    <property type="entry name" value="RNA_pol_sigma_r2"/>
</dbReference>
<dbReference type="InterPro" id="IPR007630">
    <property type="entry name" value="RNA_pol_sigma70_r4"/>
</dbReference>
<dbReference type="Pfam" id="PF00140">
    <property type="entry name" value="Sigma70_r1_2"/>
    <property type="match status" value="1"/>
</dbReference>
<organism evidence="11 12">
    <name type="scientific">Acidimangrovimonas pyrenivorans</name>
    <dbReference type="NCBI Taxonomy" id="2030798"/>
    <lineage>
        <taxon>Bacteria</taxon>
        <taxon>Pseudomonadati</taxon>
        <taxon>Pseudomonadota</taxon>
        <taxon>Alphaproteobacteria</taxon>
        <taxon>Rhodobacterales</taxon>
        <taxon>Paracoccaceae</taxon>
        <taxon>Acidimangrovimonas</taxon>
    </lineage>
</organism>
<sequence>MSSYTNLPAPSPEQGLNRYLQEIRKFPMLEPEEEYMLAKRWVDHQDAEAAHKMVTSHLRLAAKIAMGYRGYGLPQAEVISEANVGLMQAVKRFDPEKGFRLATYAMWWIRASIQEYILRSWSLVKLGTTSAQKKLFFNLRKAKARIGALEEGDLRPENVQKIAHDLNVTEDEVISMNRRLSGGDASLNATVGTEDGSAQWQDWLEDEDADQASAYAEKDELEARRELLVQAMDVLNDREKDILMQRRLKEQPVTLEELSGQYDVSRERIRQIEVRAFEKLQKRMRELAAEKGLMQPA</sequence>
<dbReference type="PANTHER" id="PTHR30376:SF3">
    <property type="entry name" value="RNA POLYMERASE SIGMA FACTOR RPOH"/>
    <property type="match status" value="1"/>
</dbReference>
<dbReference type="CDD" id="cd06171">
    <property type="entry name" value="Sigma70_r4"/>
    <property type="match status" value="1"/>
</dbReference>